<dbReference type="SMART" id="SM00241">
    <property type="entry name" value="ZP"/>
    <property type="match status" value="1"/>
</dbReference>
<dbReference type="Pfam" id="PF25301">
    <property type="entry name" value="CUT_C"/>
    <property type="match status" value="1"/>
</dbReference>
<keyword evidence="5 9" id="KW-0732">Signal</keyword>
<dbReference type="PANTHER" id="PTHR22907:SF34">
    <property type="entry name" value="ZP DOMAIN-CONTAINING PROTEIN"/>
    <property type="match status" value="1"/>
</dbReference>
<feature type="chain" id="PRO_5003265398" evidence="9">
    <location>
        <begin position="33"/>
        <end position="423"/>
    </location>
</feature>
<evidence type="ECO:0000256" key="1">
    <source>
        <dbReference type="ARBA" id="ARBA00004251"/>
    </source>
</evidence>
<comment type="subcellular location">
    <subcellularLocation>
        <location evidence="1">Cell membrane</location>
        <topology evidence="1">Single-pass type I membrane protein</topology>
    </subcellularLocation>
</comment>
<sequence>MLHFLHSLHNDLTRMVLRCVVLLTIITVRTYGNSIENGVAGEPTVECAKDSLRVDFKTEKEFEGHVYVKGHYDEGECRSDATLTQHVNLTVAFNSCDVRRERSSNPRGLFVSVTMIITFHPMFITKIDRSYNVRCFYTEVERTVATQLDVSLGREQEKKVIVLIGDGKQQWQSLSLSNASHDDTGVLQTEVITQQLQLPTCRYEVLADGPQGEPVKFATVGQQVYHKWSCAPKDGKVPDTNVYCVTVHSCTVKEEGGKEVQLLDENGCAVDKYLLNNLVYTSDLTGGQISQVFKFADQPSLFFHCQIRLSYKEGGCKRSSDLCPNTARGKRSVPSSLHDDDNTREVDVFSQSMTVFEIDDPINSRSVRGLDERPLEWNWQNVCVSTITFGILIALLAVVIFISAIVTALLCLRSRSDKLEFSG</sequence>
<evidence type="ECO:0000256" key="2">
    <source>
        <dbReference type="ARBA" id="ARBA00022460"/>
    </source>
</evidence>
<evidence type="ECO:0000256" key="4">
    <source>
        <dbReference type="ARBA" id="ARBA00022692"/>
    </source>
</evidence>
<dbReference type="InterPro" id="IPR056953">
    <property type="entry name" value="CUT_N"/>
</dbReference>
<dbReference type="InterPro" id="IPR051962">
    <property type="entry name" value="Cuticlin"/>
</dbReference>
<name>F1L4E5_ASCSU</name>
<evidence type="ECO:0000256" key="5">
    <source>
        <dbReference type="ARBA" id="ARBA00022729"/>
    </source>
</evidence>
<feature type="domain" description="ZP" evidence="10">
    <location>
        <begin position="46"/>
        <end position="330"/>
    </location>
</feature>
<keyword evidence="7 8" id="KW-0472">Membrane</keyword>
<dbReference type="InterPro" id="IPR001507">
    <property type="entry name" value="ZP_dom"/>
</dbReference>
<feature type="transmembrane region" description="Helical" evidence="8">
    <location>
        <begin position="389"/>
        <end position="412"/>
    </location>
</feature>
<dbReference type="PROSITE" id="PS51034">
    <property type="entry name" value="ZP_2"/>
    <property type="match status" value="1"/>
</dbReference>
<accession>F1L4E5</accession>
<keyword evidence="4 8" id="KW-0812">Transmembrane</keyword>
<dbReference type="GO" id="GO:0042302">
    <property type="term" value="F:structural constituent of cuticle"/>
    <property type="evidence" value="ECO:0007669"/>
    <property type="project" value="UniProtKB-KW"/>
</dbReference>
<protein>
    <submittedName>
        <fullName evidence="11">Cuticlin-1</fullName>
    </submittedName>
</protein>
<dbReference type="PANTHER" id="PTHR22907">
    <property type="entry name" value="GH04558P"/>
    <property type="match status" value="1"/>
</dbReference>
<keyword evidence="6 8" id="KW-1133">Transmembrane helix</keyword>
<evidence type="ECO:0000259" key="10">
    <source>
        <dbReference type="PROSITE" id="PS51034"/>
    </source>
</evidence>
<keyword evidence="2" id="KW-0193">Cuticle</keyword>
<evidence type="ECO:0000256" key="8">
    <source>
        <dbReference type="SAM" id="Phobius"/>
    </source>
</evidence>
<dbReference type="AlphaFoldDB" id="F1L4E5"/>
<proteinExistence type="evidence at transcript level"/>
<evidence type="ECO:0000313" key="11">
    <source>
        <dbReference type="EMBL" id="ADY44999.1"/>
    </source>
</evidence>
<dbReference type="Pfam" id="PF25057">
    <property type="entry name" value="CUT_N"/>
    <property type="match status" value="1"/>
</dbReference>
<keyword evidence="3" id="KW-1003">Cell membrane</keyword>
<evidence type="ECO:0000256" key="9">
    <source>
        <dbReference type="SAM" id="SignalP"/>
    </source>
</evidence>
<dbReference type="EMBL" id="JI171140">
    <property type="protein sequence ID" value="ADY44999.1"/>
    <property type="molecule type" value="mRNA"/>
</dbReference>
<evidence type="ECO:0000256" key="3">
    <source>
        <dbReference type="ARBA" id="ARBA00022475"/>
    </source>
</evidence>
<organism evidence="11">
    <name type="scientific">Ascaris suum</name>
    <name type="common">Pig roundworm</name>
    <name type="synonym">Ascaris lumbricoides</name>
    <dbReference type="NCBI Taxonomy" id="6253"/>
    <lineage>
        <taxon>Eukaryota</taxon>
        <taxon>Metazoa</taxon>
        <taxon>Ecdysozoa</taxon>
        <taxon>Nematoda</taxon>
        <taxon>Chromadorea</taxon>
        <taxon>Rhabditida</taxon>
        <taxon>Spirurina</taxon>
        <taxon>Ascaridomorpha</taxon>
        <taxon>Ascaridoidea</taxon>
        <taxon>Ascarididae</taxon>
        <taxon>Ascaris</taxon>
    </lineage>
</organism>
<evidence type="ECO:0000256" key="6">
    <source>
        <dbReference type="ARBA" id="ARBA00022989"/>
    </source>
</evidence>
<feature type="signal peptide" evidence="9">
    <location>
        <begin position="1"/>
        <end position="32"/>
    </location>
</feature>
<reference evidence="11" key="1">
    <citation type="journal article" date="2011" name="Genome Res.">
        <title>Deep small RNA sequencing from the nematode Ascaris reveals conservation, functional diversification, and novel developmental profiles.</title>
        <authorList>
            <person name="Wang J."/>
            <person name="Czech B."/>
            <person name="Crunk A."/>
            <person name="Wallace A."/>
            <person name="Mitreva M."/>
            <person name="Hannon G.J."/>
            <person name="Davis R.E."/>
        </authorList>
    </citation>
    <scope>NUCLEOTIDE SEQUENCE</scope>
</reference>
<evidence type="ECO:0000256" key="7">
    <source>
        <dbReference type="ARBA" id="ARBA00023136"/>
    </source>
</evidence>
<dbReference type="GO" id="GO:0005886">
    <property type="term" value="C:plasma membrane"/>
    <property type="evidence" value="ECO:0007669"/>
    <property type="project" value="UniProtKB-SubCell"/>
</dbReference>
<dbReference type="InterPro" id="IPR057475">
    <property type="entry name" value="CUT_C"/>
</dbReference>